<dbReference type="PANTHER" id="PTHR23513:SF6">
    <property type="entry name" value="MAJOR FACILITATOR SUPERFAMILY ASSOCIATED DOMAIN-CONTAINING PROTEIN"/>
    <property type="match status" value="1"/>
</dbReference>
<dbReference type="InterPro" id="IPR020846">
    <property type="entry name" value="MFS_dom"/>
</dbReference>
<dbReference type="GO" id="GO:0022857">
    <property type="term" value="F:transmembrane transporter activity"/>
    <property type="evidence" value="ECO:0007669"/>
    <property type="project" value="InterPro"/>
</dbReference>
<feature type="transmembrane region" description="Helical" evidence="7">
    <location>
        <begin position="52"/>
        <end position="73"/>
    </location>
</feature>
<feature type="transmembrane region" description="Helical" evidence="7">
    <location>
        <begin position="80"/>
        <end position="102"/>
    </location>
</feature>
<feature type="transmembrane region" description="Helical" evidence="7">
    <location>
        <begin position="108"/>
        <end position="135"/>
    </location>
</feature>
<proteinExistence type="predicted"/>
<dbReference type="AlphaFoldDB" id="A0A268AB31"/>
<dbReference type="GO" id="GO:0005886">
    <property type="term" value="C:plasma membrane"/>
    <property type="evidence" value="ECO:0007669"/>
    <property type="project" value="UniProtKB-SubCell"/>
</dbReference>
<feature type="transmembrane region" description="Helical" evidence="7">
    <location>
        <begin position="12"/>
        <end position="32"/>
    </location>
</feature>
<evidence type="ECO:0000256" key="3">
    <source>
        <dbReference type="ARBA" id="ARBA00022475"/>
    </source>
</evidence>
<dbReference type="InterPro" id="IPR011701">
    <property type="entry name" value="MFS"/>
</dbReference>
<organism evidence="9 10">
    <name type="scientific">Terribacillus saccharophilus</name>
    <dbReference type="NCBI Taxonomy" id="361277"/>
    <lineage>
        <taxon>Bacteria</taxon>
        <taxon>Bacillati</taxon>
        <taxon>Bacillota</taxon>
        <taxon>Bacilli</taxon>
        <taxon>Bacillales</taxon>
        <taxon>Bacillaceae</taxon>
        <taxon>Terribacillus</taxon>
    </lineage>
</organism>
<dbReference type="Gene3D" id="1.20.1250.20">
    <property type="entry name" value="MFS general substrate transporter like domains"/>
    <property type="match status" value="1"/>
</dbReference>
<evidence type="ECO:0000256" key="1">
    <source>
        <dbReference type="ARBA" id="ARBA00004651"/>
    </source>
</evidence>
<evidence type="ECO:0000256" key="5">
    <source>
        <dbReference type="ARBA" id="ARBA00022989"/>
    </source>
</evidence>
<accession>A0A268AB31</accession>
<keyword evidence="2" id="KW-0813">Transport</keyword>
<evidence type="ECO:0000256" key="4">
    <source>
        <dbReference type="ARBA" id="ARBA00022692"/>
    </source>
</evidence>
<feature type="transmembrane region" description="Helical" evidence="7">
    <location>
        <begin position="260"/>
        <end position="279"/>
    </location>
</feature>
<keyword evidence="6 7" id="KW-0472">Membrane</keyword>
<dbReference type="Proteomes" id="UP000216013">
    <property type="component" value="Unassembled WGS sequence"/>
</dbReference>
<feature type="transmembrane region" description="Helical" evidence="7">
    <location>
        <begin position="375"/>
        <end position="401"/>
    </location>
</feature>
<feature type="transmembrane region" description="Helical" evidence="7">
    <location>
        <begin position="312"/>
        <end position="335"/>
    </location>
</feature>
<evidence type="ECO:0000313" key="9">
    <source>
        <dbReference type="EMBL" id="PAD21333.1"/>
    </source>
</evidence>
<feature type="domain" description="Major facilitator superfamily (MFS) profile" evidence="8">
    <location>
        <begin position="224"/>
        <end position="425"/>
    </location>
</feature>
<feature type="transmembrane region" description="Helical" evidence="7">
    <location>
        <begin position="156"/>
        <end position="189"/>
    </location>
</feature>
<dbReference type="CDD" id="cd06173">
    <property type="entry name" value="MFS_MefA_like"/>
    <property type="match status" value="1"/>
</dbReference>
<dbReference type="InterPro" id="IPR036259">
    <property type="entry name" value="MFS_trans_sf"/>
</dbReference>
<reference evidence="9 10" key="1">
    <citation type="submission" date="2017-07" db="EMBL/GenBank/DDBJ databases">
        <title>Isolation and whole genome analysis of endospore-forming bacteria from heroin.</title>
        <authorList>
            <person name="Kalinowski J."/>
            <person name="Ahrens B."/>
            <person name="Al-Dilaimi A."/>
            <person name="Winkler A."/>
            <person name="Wibberg D."/>
            <person name="Schleenbecker U."/>
            <person name="Ruckert C."/>
            <person name="Wolfel R."/>
            <person name="Grass G."/>
        </authorList>
    </citation>
    <scope>NUCLEOTIDE SEQUENCE [LARGE SCALE GENOMIC DNA]</scope>
    <source>
        <strain evidence="9 10">7528</strain>
    </source>
</reference>
<keyword evidence="5 7" id="KW-1133">Transmembrane helix</keyword>
<keyword evidence="4 7" id="KW-0812">Transmembrane</keyword>
<gene>
    <name evidence="9" type="ORF">CHH64_09345</name>
</gene>
<feature type="transmembrane region" description="Helical" evidence="7">
    <location>
        <begin position="223"/>
        <end position="248"/>
    </location>
</feature>
<evidence type="ECO:0000256" key="6">
    <source>
        <dbReference type="ARBA" id="ARBA00023136"/>
    </source>
</evidence>
<dbReference type="RefSeq" id="WP_095260981.1">
    <property type="nucleotide sequence ID" value="NZ_NPBV01000015.1"/>
</dbReference>
<name>A0A268AB31_9BACI</name>
<comment type="caution">
    <text evidence="9">The sequence shown here is derived from an EMBL/GenBank/DDBJ whole genome shotgun (WGS) entry which is preliminary data.</text>
</comment>
<protein>
    <recommendedName>
        <fullName evidence="8">Major facilitator superfamily (MFS) profile domain-containing protein</fullName>
    </recommendedName>
</protein>
<sequence>MKSKKKTLFSNRVFLNFWIGQTVSMFGSQISIMALPLTAVLIFDASTMEMGIYQAVASAPYLIIGLFAGVWIDRVRRRPLVIYSNLATGIILSLVPLLAWLGLLNMTFMYIILFLFGTSTLIFELSFLSFIPNIVDKKDLTEANSKLQSSRSVSRIIGPNLAGPLISIFTAPFAILIDSFSFLISFLFLRSIPVEENAKKKQSFRRIWSEIGIGLKTIFNNPILISLSASTATINFFHTTFAAIFMIFLVKQIGLTPLQIGLVMGISSSGTLLGAFVARKLSVNLGIGTTIIGATSSIVIGTFVIAISPNSLLVALPMITIGQFLSGLGNTIYVINQVSLRQTITPDEILGKVNASSQFLSRGAMPFAGIFGGSIGSWFGLKIALLITAIGFLLSVVWLLLSPLKAIKTVDDALDEQKKLKMAID</sequence>
<evidence type="ECO:0000313" key="10">
    <source>
        <dbReference type="Proteomes" id="UP000216013"/>
    </source>
</evidence>
<comment type="subcellular location">
    <subcellularLocation>
        <location evidence="1">Cell membrane</location>
        <topology evidence="1">Multi-pass membrane protein</topology>
    </subcellularLocation>
</comment>
<dbReference type="Pfam" id="PF07690">
    <property type="entry name" value="MFS_1"/>
    <property type="match status" value="1"/>
</dbReference>
<dbReference type="PROSITE" id="PS50850">
    <property type="entry name" value="MFS"/>
    <property type="match status" value="1"/>
</dbReference>
<evidence type="ECO:0000256" key="2">
    <source>
        <dbReference type="ARBA" id="ARBA00022448"/>
    </source>
</evidence>
<dbReference type="PANTHER" id="PTHR23513">
    <property type="entry name" value="INTEGRAL MEMBRANE EFFLUX PROTEIN-RELATED"/>
    <property type="match status" value="1"/>
</dbReference>
<evidence type="ECO:0000259" key="8">
    <source>
        <dbReference type="PROSITE" id="PS50850"/>
    </source>
</evidence>
<evidence type="ECO:0000256" key="7">
    <source>
        <dbReference type="SAM" id="Phobius"/>
    </source>
</evidence>
<dbReference type="SUPFAM" id="SSF103473">
    <property type="entry name" value="MFS general substrate transporter"/>
    <property type="match status" value="1"/>
</dbReference>
<dbReference type="EMBL" id="NPBV01000015">
    <property type="protein sequence ID" value="PAD21333.1"/>
    <property type="molecule type" value="Genomic_DNA"/>
</dbReference>
<feature type="transmembrane region" description="Helical" evidence="7">
    <location>
        <begin position="285"/>
        <end position="305"/>
    </location>
</feature>
<keyword evidence="3" id="KW-1003">Cell membrane</keyword>